<gene>
    <name evidence="1" type="ORF">MFIFM68171_04726</name>
</gene>
<accession>A0ABQ0G9W8</accession>
<dbReference type="Proteomes" id="UP001628179">
    <property type="component" value="Unassembled WGS sequence"/>
</dbReference>
<dbReference type="GeneID" id="98175469"/>
<evidence type="ECO:0000313" key="1">
    <source>
        <dbReference type="EMBL" id="GAB1314516.1"/>
    </source>
</evidence>
<proteinExistence type="predicted"/>
<reference evidence="1 2" key="1">
    <citation type="submission" date="2024-09" db="EMBL/GenBank/DDBJ databases">
        <title>Itraconazole resistance in Madurella fahalii resulting from another homologue of gene encoding cytochrome P450 14-alpha sterol demethylase (CYP51).</title>
        <authorList>
            <person name="Yoshioka I."/>
            <person name="Fahal A.H."/>
            <person name="Kaneko S."/>
            <person name="Yaguchi T."/>
        </authorList>
    </citation>
    <scope>NUCLEOTIDE SEQUENCE [LARGE SCALE GENOMIC DNA]</scope>
    <source>
        <strain evidence="1 2">IFM 68171</strain>
    </source>
</reference>
<evidence type="ECO:0000313" key="2">
    <source>
        <dbReference type="Proteomes" id="UP001628179"/>
    </source>
</evidence>
<organism evidence="1 2">
    <name type="scientific">Madurella fahalii</name>
    <dbReference type="NCBI Taxonomy" id="1157608"/>
    <lineage>
        <taxon>Eukaryota</taxon>
        <taxon>Fungi</taxon>
        <taxon>Dikarya</taxon>
        <taxon>Ascomycota</taxon>
        <taxon>Pezizomycotina</taxon>
        <taxon>Sordariomycetes</taxon>
        <taxon>Sordariomycetidae</taxon>
        <taxon>Sordariales</taxon>
        <taxon>Sordariales incertae sedis</taxon>
        <taxon>Madurella</taxon>
    </lineage>
</organism>
<comment type="caution">
    <text evidence="1">The sequence shown here is derived from an EMBL/GenBank/DDBJ whole genome shotgun (WGS) entry which is preliminary data.</text>
</comment>
<dbReference type="EMBL" id="BAAFSV010000002">
    <property type="protein sequence ID" value="GAB1314516.1"/>
    <property type="molecule type" value="Genomic_DNA"/>
</dbReference>
<keyword evidence="2" id="KW-1185">Reference proteome</keyword>
<name>A0ABQ0G9W8_9PEZI</name>
<dbReference type="RefSeq" id="XP_070916247.1">
    <property type="nucleotide sequence ID" value="XM_071060146.1"/>
</dbReference>
<protein>
    <submittedName>
        <fullName evidence="1">Uncharacterized protein</fullName>
    </submittedName>
</protein>
<sequence>MISSLNTYYLIWTFHPRSRTTNGVIIVRTGPPGRNDFEAWFEALQAQVSAVGHPLCFLMASMMEAVQRTFQVTLQCQELINDIESRTGYNPWLPVHEIGIEPMGVGELSQASKNIGVVLVSLEDFARHVKLLRDATDRAERGGFVDLLGDDGVGMASAVHILREQMSDWAVRIDYLRERAKNQLPVYCSGEIGKEG</sequence>